<evidence type="ECO:0000256" key="4">
    <source>
        <dbReference type="ARBA" id="ARBA00022519"/>
    </source>
</evidence>
<comment type="subunit">
    <text evidence="9">The complex comprises the extracytoplasmic solute receptor protein and the two transmembrane proteins.</text>
</comment>
<keyword evidence="2 9" id="KW-0813">Transport</keyword>
<keyword evidence="4 9" id="KW-0997">Cell inner membrane</keyword>
<protein>
    <recommendedName>
        <fullName evidence="9">TRAP transporter small permease protein</fullName>
    </recommendedName>
</protein>
<keyword evidence="5 9" id="KW-0812">Transmembrane</keyword>
<dbReference type="KEGG" id="xcb:XC_0156"/>
<evidence type="ECO:0000256" key="7">
    <source>
        <dbReference type="ARBA" id="ARBA00023136"/>
    </source>
</evidence>
<dbReference type="InterPro" id="IPR007387">
    <property type="entry name" value="TRAP_DctQ"/>
</dbReference>
<sequence length="137" mass="15165">MVVQGWQVFTRYVLNDSPSWTEPVTLLLLSTALSLAAAAGVHTNRHFGFYLLGEHMPPLVRRVFDVIRPVMIIAIGAVLAWWSAVLLLDGLDIKMAGAQMPQSINYLPLSIGGALMVVFALYKLWRVLRPIHTGGVR</sequence>
<evidence type="ECO:0000256" key="9">
    <source>
        <dbReference type="RuleBase" id="RU369079"/>
    </source>
</evidence>
<evidence type="ECO:0000259" key="10">
    <source>
        <dbReference type="Pfam" id="PF04290"/>
    </source>
</evidence>
<feature type="domain" description="Tripartite ATP-independent periplasmic transporters DctQ component" evidence="10">
    <location>
        <begin position="2"/>
        <end position="129"/>
    </location>
</feature>
<comment type="caution">
    <text evidence="9">Lacks conserved residue(s) required for the propagation of feature annotation.</text>
</comment>
<evidence type="ECO:0000313" key="11">
    <source>
        <dbReference type="EMBL" id="AAY47243.1"/>
    </source>
</evidence>
<dbReference type="GO" id="GO:0022857">
    <property type="term" value="F:transmembrane transporter activity"/>
    <property type="evidence" value="ECO:0007669"/>
    <property type="project" value="UniProtKB-UniRule"/>
</dbReference>
<keyword evidence="3" id="KW-1003">Cell membrane</keyword>
<feature type="transmembrane region" description="Helical" evidence="9">
    <location>
        <begin position="63"/>
        <end position="84"/>
    </location>
</feature>
<dbReference type="HOGENOM" id="CLU_086356_9_1_6"/>
<dbReference type="Proteomes" id="UP000000420">
    <property type="component" value="Chromosome"/>
</dbReference>
<evidence type="ECO:0000256" key="3">
    <source>
        <dbReference type="ARBA" id="ARBA00022475"/>
    </source>
</evidence>
<dbReference type="EMBL" id="CP000050">
    <property type="protein sequence ID" value="AAY47243.1"/>
    <property type="molecule type" value="Genomic_DNA"/>
</dbReference>
<name>A0A0H2X2M5_XANC8</name>
<dbReference type="GO" id="GO:0005886">
    <property type="term" value="C:plasma membrane"/>
    <property type="evidence" value="ECO:0007669"/>
    <property type="project" value="UniProtKB-SubCell"/>
</dbReference>
<evidence type="ECO:0000256" key="8">
    <source>
        <dbReference type="ARBA" id="ARBA00038436"/>
    </source>
</evidence>
<comment type="function">
    <text evidence="9">Part of the tripartite ATP-independent periplasmic (TRAP) transport system.</text>
</comment>
<evidence type="ECO:0000256" key="2">
    <source>
        <dbReference type="ARBA" id="ARBA00022448"/>
    </source>
</evidence>
<evidence type="ECO:0000313" key="12">
    <source>
        <dbReference type="Proteomes" id="UP000000420"/>
    </source>
</evidence>
<dbReference type="AlphaFoldDB" id="A0A0H2X2M5"/>
<dbReference type="Pfam" id="PF04290">
    <property type="entry name" value="DctQ"/>
    <property type="match status" value="1"/>
</dbReference>
<evidence type="ECO:0000256" key="1">
    <source>
        <dbReference type="ARBA" id="ARBA00004429"/>
    </source>
</evidence>
<dbReference type="InterPro" id="IPR055348">
    <property type="entry name" value="DctQ"/>
</dbReference>
<reference evidence="11 12" key="1">
    <citation type="journal article" date="2005" name="Genome Res.">
        <title>Comparative and functional genomic analyses of the pathogenicity of phytopathogen Xanthomonas campestris pv. campestris.</title>
        <authorList>
            <person name="Qian W."/>
            <person name="Jia Y."/>
            <person name="Ren S.X."/>
            <person name="He Y.Q."/>
            <person name="Feng J.X."/>
            <person name="Lu L.F."/>
            <person name="Sun Q."/>
            <person name="Ying G."/>
            <person name="Tang D.J."/>
            <person name="Tang H."/>
            <person name="Wu W."/>
            <person name="Hao P."/>
            <person name="Wang L."/>
            <person name="Jiang B.L."/>
            <person name="Zeng S."/>
            <person name="Gu W.Y."/>
            <person name="Lu G."/>
            <person name="Rong L."/>
            <person name="Tian Y."/>
            <person name="Yao Z."/>
            <person name="Fu G."/>
            <person name="Chen B."/>
            <person name="Fang R."/>
            <person name="Qiang B."/>
            <person name="Chen Z."/>
            <person name="Zhao G.P."/>
            <person name="Tang J.L."/>
            <person name="He C."/>
        </authorList>
    </citation>
    <scope>NUCLEOTIDE SEQUENCE [LARGE SCALE GENOMIC DNA]</scope>
    <source>
        <strain evidence="11 12">8004</strain>
    </source>
</reference>
<proteinExistence type="inferred from homology"/>
<dbReference type="PANTHER" id="PTHR35011">
    <property type="entry name" value="2,3-DIKETO-L-GULONATE TRAP TRANSPORTER SMALL PERMEASE PROTEIN YIAM"/>
    <property type="match status" value="1"/>
</dbReference>
<evidence type="ECO:0000256" key="5">
    <source>
        <dbReference type="ARBA" id="ARBA00022692"/>
    </source>
</evidence>
<organism evidence="11 12">
    <name type="scientific">Xanthomonas campestris pv. campestris (strain 8004)</name>
    <dbReference type="NCBI Taxonomy" id="314565"/>
    <lineage>
        <taxon>Bacteria</taxon>
        <taxon>Pseudomonadati</taxon>
        <taxon>Pseudomonadota</taxon>
        <taxon>Gammaproteobacteria</taxon>
        <taxon>Lysobacterales</taxon>
        <taxon>Lysobacteraceae</taxon>
        <taxon>Xanthomonas</taxon>
    </lineage>
</organism>
<gene>
    <name evidence="11" type="ordered locus">XC_0156</name>
</gene>
<feature type="transmembrane region" description="Helical" evidence="9">
    <location>
        <begin position="24"/>
        <end position="42"/>
    </location>
</feature>
<comment type="similarity">
    <text evidence="8 9">Belongs to the TRAP transporter small permease family.</text>
</comment>
<evidence type="ECO:0000256" key="6">
    <source>
        <dbReference type="ARBA" id="ARBA00022989"/>
    </source>
</evidence>
<dbReference type="GO" id="GO:0015740">
    <property type="term" value="P:C4-dicarboxylate transport"/>
    <property type="evidence" value="ECO:0007669"/>
    <property type="project" value="TreeGrafter"/>
</dbReference>
<comment type="subcellular location">
    <subcellularLocation>
        <location evidence="1 9">Cell inner membrane</location>
        <topology evidence="1 9">Multi-pass membrane protein</topology>
    </subcellularLocation>
</comment>
<dbReference type="PANTHER" id="PTHR35011:SF11">
    <property type="entry name" value="TRAP TRANSPORTER SMALL PERMEASE PROTEIN"/>
    <property type="match status" value="1"/>
</dbReference>
<feature type="transmembrane region" description="Helical" evidence="9">
    <location>
        <begin position="104"/>
        <end position="122"/>
    </location>
</feature>
<keyword evidence="6 9" id="KW-1133">Transmembrane helix</keyword>
<accession>A0A0H2X2M5</accession>
<keyword evidence="7 9" id="KW-0472">Membrane</keyword>